<dbReference type="Proteomes" id="UP000294335">
    <property type="component" value="Unassembled WGS sequence"/>
</dbReference>
<organism evidence="1 2">
    <name type="scientific">Pseudomonas inefficax</name>
    <dbReference type="NCBI Taxonomy" id="2078786"/>
    <lineage>
        <taxon>Bacteria</taxon>
        <taxon>Pseudomonadati</taxon>
        <taxon>Pseudomonadota</taxon>
        <taxon>Gammaproteobacteria</taxon>
        <taxon>Pseudomonadales</taxon>
        <taxon>Pseudomonadaceae</taxon>
        <taxon>Pseudomonas</taxon>
    </lineage>
</organism>
<gene>
    <name evidence="1" type="ORF">JV551A3_V1_10218</name>
</gene>
<evidence type="ECO:0000313" key="2">
    <source>
        <dbReference type="Proteomes" id="UP000294335"/>
    </source>
</evidence>
<proteinExistence type="predicted"/>
<dbReference type="EMBL" id="OPYN01000001">
    <property type="protein sequence ID" value="SPO58403.1"/>
    <property type="molecule type" value="Genomic_DNA"/>
</dbReference>
<evidence type="ECO:0000313" key="1">
    <source>
        <dbReference type="EMBL" id="SPO58403.1"/>
    </source>
</evidence>
<keyword evidence="2" id="KW-1185">Reference proteome</keyword>
<protein>
    <submittedName>
        <fullName evidence="1">Uncharacterized protein</fullName>
    </submittedName>
</protein>
<dbReference type="AlphaFoldDB" id="A0AAQ1P3Q0"/>
<reference evidence="1 2" key="1">
    <citation type="submission" date="2018-02" db="EMBL/GenBank/DDBJ databases">
        <authorList>
            <person name="Dubost A."/>
        </authorList>
    </citation>
    <scope>NUCLEOTIDE SEQUENCE [LARGE SCALE GENOMIC DNA]</scope>
    <source>
        <strain evidence="2">JV551A3</strain>
    </source>
</reference>
<name>A0AAQ1P3Q0_9PSED</name>
<comment type="caution">
    <text evidence="1">The sequence shown here is derived from an EMBL/GenBank/DDBJ whole genome shotgun (WGS) entry which is preliminary data.</text>
</comment>
<accession>A0AAQ1P3Q0</accession>
<sequence>MFGPSHRVFAISVACNEIIVSGLVSQYFRALQDILTEL</sequence>